<keyword evidence="4 5" id="KW-0472">Membrane</keyword>
<dbReference type="eggNOG" id="COG0697">
    <property type="taxonomic scope" value="Bacteria"/>
</dbReference>
<dbReference type="InParanoid" id="A0LKN8"/>
<feature type="transmembrane region" description="Helical" evidence="5">
    <location>
        <begin position="95"/>
        <end position="113"/>
    </location>
</feature>
<dbReference type="Proteomes" id="UP000001784">
    <property type="component" value="Chromosome"/>
</dbReference>
<dbReference type="KEGG" id="sfu:Sfum_2308"/>
<sequence length="308" mass="32328" precursor="true">MKTQRIQGLTLALAAAGFATIYDIITRFGSSGITPWQILLTRAVFGLALTAVLARAFHLNPLGRNRPGMLLTGLILVVGVLCFIFALFRLPVFEAVLLLYLYPVFAALFSPFLVDERIGLKLWTLIAVAFCGTAFVLWPQGAVSDVNGGHLLGVGSGFCHGLALTLVRRFSRHNGAVTPFFYFCAVGAVVSAVAVGLSPASTPLSLEGWAALGGIAVTAGLAQLCMIKSATCISSAEVGIVGMSEIVFGGLASYVLFSEAVGLRQILGGVLVVSSAVVLALDTTRDAAVRREPARARPPRRIGGHSVD</sequence>
<dbReference type="HOGENOM" id="CLU_902923_0_0_7"/>
<keyword evidence="8" id="KW-1185">Reference proteome</keyword>
<feature type="domain" description="EamA" evidence="6">
    <location>
        <begin position="8"/>
        <end position="137"/>
    </location>
</feature>
<feature type="transmembrane region" description="Helical" evidence="5">
    <location>
        <begin position="238"/>
        <end position="257"/>
    </location>
</feature>
<keyword evidence="3 5" id="KW-1133">Transmembrane helix</keyword>
<gene>
    <name evidence="7" type="ordered locus">Sfum_2308</name>
</gene>
<name>A0LKN8_SYNFM</name>
<feature type="transmembrane region" description="Helical" evidence="5">
    <location>
        <begin position="179"/>
        <end position="197"/>
    </location>
</feature>
<feature type="transmembrane region" description="Helical" evidence="5">
    <location>
        <begin position="69"/>
        <end position="89"/>
    </location>
</feature>
<feature type="transmembrane region" description="Helical" evidence="5">
    <location>
        <begin position="120"/>
        <end position="138"/>
    </location>
</feature>
<dbReference type="InterPro" id="IPR000620">
    <property type="entry name" value="EamA_dom"/>
</dbReference>
<feature type="domain" description="EamA" evidence="6">
    <location>
        <begin position="149"/>
        <end position="279"/>
    </location>
</feature>
<dbReference type="STRING" id="335543.Sfum_2308"/>
<dbReference type="PANTHER" id="PTHR22911:SF6">
    <property type="entry name" value="SOLUTE CARRIER FAMILY 35 MEMBER G1"/>
    <property type="match status" value="1"/>
</dbReference>
<reference evidence="7 8" key="1">
    <citation type="submission" date="2006-10" db="EMBL/GenBank/DDBJ databases">
        <title>Complete sequence of Syntrophobacter fumaroxidans MPOB.</title>
        <authorList>
            <consortium name="US DOE Joint Genome Institute"/>
            <person name="Copeland A."/>
            <person name="Lucas S."/>
            <person name="Lapidus A."/>
            <person name="Barry K."/>
            <person name="Detter J.C."/>
            <person name="Glavina del Rio T."/>
            <person name="Hammon N."/>
            <person name="Israni S."/>
            <person name="Pitluck S."/>
            <person name="Goltsman E.G."/>
            <person name="Martinez M."/>
            <person name="Schmutz J."/>
            <person name="Larimer F."/>
            <person name="Land M."/>
            <person name="Hauser L."/>
            <person name="Kyrpides N."/>
            <person name="Kim E."/>
            <person name="Boone D.R."/>
            <person name="Brockman F."/>
            <person name="Culley D."/>
            <person name="Ferry J."/>
            <person name="Gunsalus R."/>
            <person name="McInerney M.J."/>
            <person name="Morrison M."/>
            <person name="Plugge C."/>
            <person name="Rohlin L."/>
            <person name="Scholten J."/>
            <person name="Sieber J."/>
            <person name="Stams A.J.M."/>
            <person name="Worm P."/>
            <person name="Henstra A.M."/>
            <person name="Richardson P."/>
        </authorList>
    </citation>
    <scope>NUCLEOTIDE SEQUENCE [LARGE SCALE GENOMIC DNA]</scope>
    <source>
        <strain evidence="8">DSM 10017 / MPOB</strain>
    </source>
</reference>
<dbReference type="AlphaFoldDB" id="A0LKN8"/>
<feature type="transmembrane region" description="Helical" evidence="5">
    <location>
        <begin position="263"/>
        <end position="281"/>
    </location>
</feature>
<evidence type="ECO:0000256" key="3">
    <source>
        <dbReference type="ARBA" id="ARBA00022989"/>
    </source>
</evidence>
<dbReference type="GO" id="GO:0016020">
    <property type="term" value="C:membrane"/>
    <property type="evidence" value="ECO:0007669"/>
    <property type="project" value="UniProtKB-SubCell"/>
</dbReference>
<proteinExistence type="predicted"/>
<dbReference type="PANTHER" id="PTHR22911">
    <property type="entry name" value="ACYL-MALONYL CONDENSING ENZYME-RELATED"/>
    <property type="match status" value="1"/>
</dbReference>
<dbReference type="Pfam" id="PF00892">
    <property type="entry name" value="EamA"/>
    <property type="match status" value="2"/>
</dbReference>
<feature type="transmembrane region" description="Helical" evidence="5">
    <location>
        <begin position="150"/>
        <end position="167"/>
    </location>
</feature>
<keyword evidence="2 5" id="KW-0812">Transmembrane</keyword>
<dbReference type="InterPro" id="IPR037185">
    <property type="entry name" value="EmrE-like"/>
</dbReference>
<dbReference type="SUPFAM" id="SSF103481">
    <property type="entry name" value="Multidrug resistance efflux transporter EmrE"/>
    <property type="match status" value="2"/>
</dbReference>
<dbReference type="RefSeq" id="WP_011699159.1">
    <property type="nucleotide sequence ID" value="NC_008554.1"/>
</dbReference>
<feature type="transmembrane region" description="Helical" evidence="5">
    <location>
        <begin position="209"/>
        <end position="226"/>
    </location>
</feature>
<protein>
    <recommendedName>
        <fullName evidence="6">EamA domain-containing protein</fullName>
    </recommendedName>
</protein>
<dbReference type="EMBL" id="CP000478">
    <property type="protein sequence ID" value="ABK17990.1"/>
    <property type="molecule type" value="Genomic_DNA"/>
</dbReference>
<organism evidence="7 8">
    <name type="scientific">Syntrophobacter fumaroxidans (strain DSM 10017 / MPOB)</name>
    <dbReference type="NCBI Taxonomy" id="335543"/>
    <lineage>
        <taxon>Bacteria</taxon>
        <taxon>Pseudomonadati</taxon>
        <taxon>Thermodesulfobacteriota</taxon>
        <taxon>Syntrophobacteria</taxon>
        <taxon>Syntrophobacterales</taxon>
        <taxon>Syntrophobacteraceae</taxon>
        <taxon>Syntrophobacter</taxon>
    </lineage>
</organism>
<feature type="transmembrane region" description="Helical" evidence="5">
    <location>
        <begin position="35"/>
        <end position="57"/>
    </location>
</feature>
<dbReference type="OrthoDB" id="5518693at2"/>
<evidence type="ECO:0000313" key="8">
    <source>
        <dbReference type="Proteomes" id="UP000001784"/>
    </source>
</evidence>
<comment type="subcellular location">
    <subcellularLocation>
        <location evidence="1">Membrane</location>
        <topology evidence="1">Multi-pass membrane protein</topology>
    </subcellularLocation>
</comment>
<evidence type="ECO:0000259" key="6">
    <source>
        <dbReference type="Pfam" id="PF00892"/>
    </source>
</evidence>
<evidence type="ECO:0000256" key="2">
    <source>
        <dbReference type="ARBA" id="ARBA00022692"/>
    </source>
</evidence>
<accession>A0LKN8</accession>
<evidence type="ECO:0000256" key="1">
    <source>
        <dbReference type="ARBA" id="ARBA00004141"/>
    </source>
</evidence>
<evidence type="ECO:0000256" key="4">
    <source>
        <dbReference type="ARBA" id="ARBA00023136"/>
    </source>
</evidence>
<evidence type="ECO:0000256" key="5">
    <source>
        <dbReference type="SAM" id="Phobius"/>
    </source>
</evidence>
<evidence type="ECO:0000313" key="7">
    <source>
        <dbReference type="EMBL" id="ABK17990.1"/>
    </source>
</evidence>